<feature type="compositionally biased region" description="Basic and acidic residues" evidence="1">
    <location>
        <begin position="82"/>
        <end position="95"/>
    </location>
</feature>
<reference evidence="2" key="1">
    <citation type="journal article" date="2023" name="G3 (Bethesda)">
        <title>A reference genome for the long-term kleptoplast-retaining sea slug Elysia crispata morphotype clarki.</title>
        <authorList>
            <person name="Eastman K.E."/>
            <person name="Pendleton A.L."/>
            <person name="Shaikh M.A."/>
            <person name="Suttiyut T."/>
            <person name="Ogas R."/>
            <person name="Tomko P."/>
            <person name="Gavelis G."/>
            <person name="Widhalm J.R."/>
            <person name="Wisecaver J.H."/>
        </authorList>
    </citation>
    <scope>NUCLEOTIDE SEQUENCE</scope>
    <source>
        <strain evidence="2">ECLA1</strain>
    </source>
</reference>
<evidence type="ECO:0000256" key="1">
    <source>
        <dbReference type="SAM" id="MobiDB-lite"/>
    </source>
</evidence>
<feature type="region of interest" description="Disordered" evidence="1">
    <location>
        <begin position="72"/>
        <end position="95"/>
    </location>
</feature>
<proteinExistence type="predicted"/>
<sequence length="95" mass="10874">MLLEDYTTEHGTMMEQEEQTEKKTISYAGNREVWSRSWKREKNLVSTLPEKLNRYSHKVCLKRPCCNGFGLAPGPVQLSPAEDDHAHQKRQDGGA</sequence>
<dbReference type="Proteomes" id="UP001283361">
    <property type="component" value="Unassembled WGS sequence"/>
</dbReference>
<dbReference type="EMBL" id="JAWDGP010003786">
    <property type="protein sequence ID" value="KAK3770874.1"/>
    <property type="molecule type" value="Genomic_DNA"/>
</dbReference>
<accession>A0AAE0ZK04</accession>
<organism evidence="2 3">
    <name type="scientific">Elysia crispata</name>
    <name type="common">lettuce slug</name>
    <dbReference type="NCBI Taxonomy" id="231223"/>
    <lineage>
        <taxon>Eukaryota</taxon>
        <taxon>Metazoa</taxon>
        <taxon>Spiralia</taxon>
        <taxon>Lophotrochozoa</taxon>
        <taxon>Mollusca</taxon>
        <taxon>Gastropoda</taxon>
        <taxon>Heterobranchia</taxon>
        <taxon>Euthyneura</taxon>
        <taxon>Panpulmonata</taxon>
        <taxon>Sacoglossa</taxon>
        <taxon>Placobranchoidea</taxon>
        <taxon>Plakobranchidae</taxon>
        <taxon>Elysia</taxon>
    </lineage>
</organism>
<dbReference type="AlphaFoldDB" id="A0AAE0ZK04"/>
<name>A0AAE0ZK04_9GAST</name>
<comment type="caution">
    <text evidence="2">The sequence shown here is derived from an EMBL/GenBank/DDBJ whole genome shotgun (WGS) entry which is preliminary data.</text>
</comment>
<evidence type="ECO:0000313" key="3">
    <source>
        <dbReference type="Proteomes" id="UP001283361"/>
    </source>
</evidence>
<protein>
    <submittedName>
        <fullName evidence="2">Uncharacterized protein</fullName>
    </submittedName>
</protein>
<keyword evidence="3" id="KW-1185">Reference proteome</keyword>
<feature type="region of interest" description="Disordered" evidence="1">
    <location>
        <begin position="1"/>
        <end position="21"/>
    </location>
</feature>
<evidence type="ECO:0000313" key="2">
    <source>
        <dbReference type="EMBL" id="KAK3770874.1"/>
    </source>
</evidence>
<gene>
    <name evidence="2" type="ORF">RRG08_036474</name>
</gene>